<evidence type="ECO:0000313" key="2">
    <source>
        <dbReference type="EMBL" id="KIK42106.1"/>
    </source>
</evidence>
<reference evidence="2 3" key="1">
    <citation type="submission" date="2014-04" db="EMBL/GenBank/DDBJ databases">
        <authorList>
            <consortium name="DOE Joint Genome Institute"/>
            <person name="Kuo A."/>
            <person name="Ruytinx J."/>
            <person name="Rineau F."/>
            <person name="Colpaert J."/>
            <person name="Kohler A."/>
            <person name="Nagy L.G."/>
            <person name="Floudas D."/>
            <person name="Copeland A."/>
            <person name="Barry K.W."/>
            <person name="Cichocki N."/>
            <person name="Veneault-Fourrey C."/>
            <person name="LaButti K."/>
            <person name="Lindquist E.A."/>
            <person name="Lipzen A."/>
            <person name="Lundell T."/>
            <person name="Morin E."/>
            <person name="Murat C."/>
            <person name="Sun H."/>
            <person name="Tunlid A."/>
            <person name="Henrissat B."/>
            <person name="Grigoriev I.V."/>
            <person name="Hibbett D.S."/>
            <person name="Martin F."/>
            <person name="Nordberg H.P."/>
            <person name="Cantor M.N."/>
            <person name="Hua S.X."/>
        </authorList>
    </citation>
    <scope>NUCLEOTIDE SEQUENCE [LARGE SCALE GENOMIC DNA]</scope>
    <source>
        <strain evidence="2 3">UH-Slu-Lm8-n1</strain>
    </source>
</reference>
<feature type="region of interest" description="Disordered" evidence="1">
    <location>
        <begin position="58"/>
        <end position="98"/>
    </location>
</feature>
<accession>A0A0D0AJS5</accession>
<evidence type="ECO:0000256" key="1">
    <source>
        <dbReference type="SAM" id="MobiDB-lite"/>
    </source>
</evidence>
<dbReference type="EMBL" id="KN835248">
    <property type="protein sequence ID" value="KIK42106.1"/>
    <property type="molecule type" value="Genomic_DNA"/>
</dbReference>
<name>A0A0D0AJS5_9AGAM</name>
<dbReference type="HOGENOM" id="CLU_2335022_0_0_1"/>
<sequence length="98" mass="11192">MSVTIYQGYIGTSHKQHDHLWPQEVLIQFQLVSLPRSLSRRSSWPIISMMQIVEEFDSTTHKSSEAPTSSKGSVRNFRGSLRPLHSIRDPFMYPSASS</sequence>
<gene>
    <name evidence="2" type="ORF">CY34DRAFT_163021</name>
</gene>
<proteinExistence type="predicted"/>
<dbReference type="Proteomes" id="UP000054485">
    <property type="component" value="Unassembled WGS sequence"/>
</dbReference>
<protein>
    <submittedName>
        <fullName evidence="2">Uncharacterized protein</fullName>
    </submittedName>
</protein>
<evidence type="ECO:0000313" key="3">
    <source>
        <dbReference type="Proteomes" id="UP000054485"/>
    </source>
</evidence>
<reference evidence="3" key="2">
    <citation type="submission" date="2015-01" db="EMBL/GenBank/DDBJ databases">
        <title>Evolutionary Origins and Diversification of the Mycorrhizal Mutualists.</title>
        <authorList>
            <consortium name="DOE Joint Genome Institute"/>
            <consortium name="Mycorrhizal Genomics Consortium"/>
            <person name="Kohler A."/>
            <person name="Kuo A."/>
            <person name="Nagy L.G."/>
            <person name="Floudas D."/>
            <person name="Copeland A."/>
            <person name="Barry K.W."/>
            <person name="Cichocki N."/>
            <person name="Veneault-Fourrey C."/>
            <person name="LaButti K."/>
            <person name="Lindquist E.A."/>
            <person name="Lipzen A."/>
            <person name="Lundell T."/>
            <person name="Morin E."/>
            <person name="Murat C."/>
            <person name="Riley R."/>
            <person name="Ohm R."/>
            <person name="Sun H."/>
            <person name="Tunlid A."/>
            <person name="Henrissat B."/>
            <person name="Grigoriev I.V."/>
            <person name="Hibbett D.S."/>
            <person name="Martin F."/>
        </authorList>
    </citation>
    <scope>NUCLEOTIDE SEQUENCE [LARGE SCALE GENOMIC DNA]</scope>
    <source>
        <strain evidence="3">UH-Slu-Lm8-n1</strain>
    </source>
</reference>
<keyword evidence="3" id="KW-1185">Reference proteome</keyword>
<dbReference type="InParanoid" id="A0A0D0AJS5"/>
<organism evidence="2 3">
    <name type="scientific">Suillus luteus UH-Slu-Lm8-n1</name>
    <dbReference type="NCBI Taxonomy" id="930992"/>
    <lineage>
        <taxon>Eukaryota</taxon>
        <taxon>Fungi</taxon>
        <taxon>Dikarya</taxon>
        <taxon>Basidiomycota</taxon>
        <taxon>Agaricomycotina</taxon>
        <taxon>Agaricomycetes</taxon>
        <taxon>Agaricomycetidae</taxon>
        <taxon>Boletales</taxon>
        <taxon>Suillineae</taxon>
        <taxon>Suillaceae</taxon>
        <taxon>Suillus</taxon>
    </lineage>
</organism>
<dbReference type="AlphaFoldDB" id="A0A0D0AJS5"/>